<feature type="domain" description="Transglycosylase SLT" evidence="3">
    <location>
        <begin position="27"/>
        <end position="329"/>
    </location>
</feature>
<sequence>MMRRALIAAVIVVTCGWTSARAADAAFTQFVASLWPEAQAEGVSRKTFDEQTRGLEPDYKLPDLILPGRPATGAPSQAEFVQVPADYVKEASIARLASEGQRLLQKYRAPLDEIEKKTGVPATVMLAIWGRETDYGRYALPYGLVRVLATQAYVGRRKDQYRTEFILALKILSEGVVTRKDMRSSWAGATGLTQFLPSEYYKHGVDFDRDGRIDIWRSVPDALASAAQQLVNKGWQSGVRWAYEVQAPAKVDCTTGVPELTKPIGQWLREGFVPVRGQKLSATEQAQPASLLQPEGIYGPSFLTTKNYFVIKEYNFSDLYVLFVGHLADRMTSPLPFATPWAASKQLRTKDVETMQRGLTRAGLYKDKIDGKAGMQTRAALGAYQKSAGLKVDCWPSEEVLRAIQAAR</sequence>
<organism evidence="4 5">
    <name type="scientific">Bradyrhizobium amphicarpaeae</name>
    <dbReference type="NCBI Taxonomy" id="1404768"/>
    <lineage>
        <taxon>Bacteria</taxon>
        <taxon>Pseudomonadati</taxon>
        <taxon>Pseudomonadota</taxon>
        <taxon>Alphaproteobacteria</taxon>
        <taxon>Hyphomicrobiales</taxon>
        <taxon>Nitrobacteraceae</taxon>
        <taxon>Bradyrhizobium</taxon>
    </lineage>
</organism>
<gene>
    <name evidence="4" type="ORF">CIT40_25285</name>
</gene>
<feature type="domain" description="Peptidoglycan binding-like" evidence="2">
    <location>
        <begin position="350"/>
        <end position="403"/>
    </location>
</feature>
<dbReference type="InterPro" id="IPR036365">
    <property type="entry name" value="PGBD-like_sf"/>
</dbReference>
<dbReference type="NCBIfam" id="TIGR02283">
    <property type="entry name" value="MltB_2"/>
    <property type="match status" value="1"/>
</dbReference>
<dbReference type="Pfam" id="PF13406">
    <property type="entry name" value="SLT_2"/>
    <property type="match status" value="1"/>
</dbReference>
<dbReference type="InterPro" id="IPR043426">
    <property type="entry name" value="MltB-like"/>
</dbReference>
<evidence type="ECO:0000313" key="4">
    <source>
        <dbReference type="EMBL" id="AWM03017.1"/>
    </source>
</evidence>
<dbReference type="RefSeq" id="WP_094893808.1">
    <property type="nucleotide sequence ID" value="NZ_CP029426.2"/>
</dbReference>
<evidence type="ECO:0000259" key="2">
    <source>
        <dbReference type="Pfam" id="PF01471"/>
    </source>
</evidence>
<dbReference type="EMBL" id="CP029426">
    <property type="protein sequence ID" value="AWM03017.1"/>
    <property type="molecule type" value="Genomic_DNA"/>
</dbReference>
<dbReference type="Gene3D" id="1.10.101.10">
    <property type="entry name" value="PGBD-like superfamily/PGBD"/>
    <property type="match status" value="1"/>
</dbReference>
<dbReference type="SUPFAM" id="SSF47090">
    <property type="entry name" value="PGBD-like"/>
    <property type="match status" value="1"/>
</dbReference>
<dbReference type="Gene3D" id="1.10.530.10">
    <property type="match status" value="1"/>
</dbReference>
<feature type="signal peptide" evidence="1">
    <location>
        <begin position="1"/>
        <end position="22"/>
    </location>
</feature>
<dbReference type="Proteomes" id="UP000215884">
    <property type="component" value="Chromosome"/>
</dbReference>
<dbReference type="PANTHER" id="PTHR30163">
    <property type="entry name" value="MEMBRANE-BOUND LYTIC MUREIN TRANSGLYCOSYLASE B"/>
    <property type="match status" value="1"/>
</dbReference>
<evidence type="ECO:0000256" key="1">
    <source>
        <dbReference type="SAM" id="SignalP"/>
    </source>
</evidence>
<dbReference type="InterPro" id="IPR011970">
    <property type="entry name" value="MltB_2"/>
</dbReference>
<evidence type="ECO:0000313" key="5">
    <source>
        <dbReference type="Proteomes" id="UP000215884"/>
    </source>
</evidence>
<proteinExistence type="predicted"/>
<dbReference type="PANTHER" id="PTHR30163:SF8">
    <property type="entry name" value="LYTIC MUREIN TRANSGLYCOSYLASE"/>
    <property type="match status" value="1"/>
</dbReference>
<feature type="chain" id="PRO_5015841274" evidence="1">
    <location>
        <begin position="23"/>
        <end position="408"/>
    </location>
</feature>
<dbReference type="InterPro" id="IPR002477">
    <property type="entry name" value="Peptidoglycan-bd-like"/>
</dbReference>
<dbReference type="InterPro" id="IPR023346">
    <property type="entry name" value="Lysozyme-like_dom_sf"/>
</dbReference>
<name>A0A2U8PYZ2_9BRAD</name>
<dbReference type="Gene3D" id="1.10.8.350">
    <property type="entry name" value="Bacterial muramidase"/>
    <property type="match status" value="1"/>
</dbReference>
<reference evidence="4 5" key="2">
    <citation type="journal article" date="2019" name="Int. J. Syst. Evol. Microbiol.">
        <title>Description and complete genome sequence of Bradyrhizobium amphicarpaeae sp. nov., harbouring photosystem and nitrogen-fixation genes.</title>
        <authorList>
            <person name="Bromfield E.S.P."/>
            <person name="Cloutier S."/>
            <person name="Nguyen H.D.T."/>
        </authorList>
    </citation>
    <scope>NUCLEOTIDE SEQUENCE [LARGE SCALE GENOMIC DNA]</scope>
    <source>
        <strain evidence="4 5">39S1MB</strain>
    </source>
</reference>
<dbReference type="InterPro" id="IPR031304">
    <property type="entry name" value="SLT_2"/>
</dbReference>
<evidence type="ECO:0000259" key="3">
    <source>
        <dbReference type="Pfam" id="PF13406"/>
    </source>
</evidence>
<keyword evidence="5" id="KW-1185">Reference proteome</keyword>
<dbReference type="InterPro" id="IPR036366">
    <property type="entry name" value="PGBDSf"/>
</dbReference>
<dbReference type="OrthoDB" id="9808544at2"/>
<keyword evidence="1" id="KW-0732">Signal</keyword>
<dbReference type="GO" id="GO:0008933">
    <property type="term" value="F:peptidoglycan lytic transglycosylase activity"/>
    <property type="evidence" value="ECO:0007669"/>
    <property type="project" value="TreeGrafter"/>
</dbReference>
<dbReference type="Pfam" id="PF01471">
    <property type="entry name" value="PG_binding_1"/>
    <property type="match status" value="1"/>
</dbReference>
<reference evidence="4 5" key="1">
    <citation type="journal article" date="2017" name="Syst. Appl. Microbiol.">
        <title>Soybeans inoculated with root zone soils of Canadian native legumes harbour diverse and novel Bradyrhizobium spp. that possess agricultural potential.</title>
        <authorList>
            <person name="Bromfield E.S.P."/>
            <person name="Cloutier S."/>
            <person name="Tambong J.T."/>
            <person name="Tran Thi T.V."/>
        </authorList>
    </citation>
    <scope>NUCLEOTIDE SEQUENCE [LARGE SCALE GENOMIC DNA]</scope>
    <source>
        <strain evidence="4 5">39S1MB</strain>
    </source>
</reference>
<accession>A0A2U8PYZ2</accession>
<dbReference type="GO" id="GO:0009253">
    <property type="term" value="P:peptidoglycan catabolic process"/>
    <property type="evidence" value="ECO:0007669"/>
    <property type="project" value="TreeGrafter"/>
</dbReference>
<dbReference type="KEGG" id="brq:CIT40_25285"/>
<protein>
    <submittedName>
        <fullName evidence="4">Lytic murein transglycosylase</fullName>
    </submittedName>
</protein>
<dbReference type="AlphaFoldDB" id="A0A2U8PYZ2"/>
<dbReference type="SUPFAM" id="SSF53955">
    <property type="entry name" value="Lysozyme-like"/>
    <property type="match status" value="1"/>
</dbReference>